<dbReference type="EMBL" id="CP003282">
    <property type="protein sequence ID" value="AFG36434.1"/>
    <property type="molecule type" value="Genomic_DNA"/>
</dbReference>
<reference evidence="2" key="1">
    <citation type="journal article" date="2013" name="Stand. Genomic Sci.">
        <title>Complete genome sequence of the halophilic bacterium Spirochaeta africana type strain (Z-7692(T)) from the alkaline Lake Magadi in the East African Rift.</title>
        <authorList>
            <person name="Liolos K."/>
            <person name="Abt B."/>
            <person name="Scheuner C."/>
            <person name="Teshima H."/>
            <person name="Held B."/>
            <person name="Lapidus A."/>
            <person name="Nolan M."/>
            <person name="Lucas S."/>
            <person name="Deshpande S."/>
            <person name="Cheng J.F."/>
            <person name="Tapia R."/>
            <person name="Goodwin L.A."/>
            <person name="Pitluck S."/>
            <person name="Pagani I."/>
            <person name="Ivanova N."/>
            <person name="Mavromatis K."/>
            <person name="Mikhailova N."/>
            <person name="Huntemann M."/>
            <person name="Pati A."/>
            <person name="Chen A."/>
            <person name="Palaniappan K."/>
            <person name="Land M."/>
            <person name="Rohde M."/>
            <person name="Tindall B.J."/>
            <person name="Detter J.C."/>
            <person name="Goker M."/>
            <person name="Bristow J."/>
            <person name="Eisen J.A."/>
            <person name="Markowitz V."/>
            <person name="Hugenholtz P."/>
            <person name="Woyke T."/>
            <person name="Klenk H.P."/>
            <person name="Kyrpides N.C."/>
        </authorList>
    </citation>
    <scope>NUCLEOTIDE SEQUENCE</scope>
    <source>
        <strain evidence="2">ATCC 700263 / DSM 8902 / Z-7692</strain>
    </source>
</reference>
<dbReference type="KEGG" id="sfc:Spiaf_0327"/>
<proteinExistence type="predicted"/>
<sequence length="296" mass="34160">MLLLAGGVVSLAAAPAGQLLPEFFSVEQTPEQVAGNPVRLTIREDSDAAAVEEWHFDAEGRLIRKEIRQAGSLPLVTQYLYSPEGRLREWFQEGVDARRLWGYRLEYDDQGRLQRSISEGPGGSIEYIEQFQYHTDTRHESVLYNSVGEPMWRREVERHGERLEWRVRQPNGELFSQGGRKYRDGLLQQEEVQDSGGSIIEQIEYQYDAEGRLVQRDMHDASGLIQRKTHSYINDTLQFTRIVDPQDDGESIEHVLTRKDSHGNWIQRVTTRLFREQGAVSVIAADTRIRDIEYQE</sequence>
<dbReference type="PATRIC" id="fig|889378.3.peg.332"/>
<accession>H9UFZ1</accession>
<name>H9UFZ1_SPIAZ</name>
<organism evidence="1 2">
    <name type="scientific">Spirochaeta africana (strain ATCC 700263 / DSM 8902 / Z-7692)</name>
    <dbReference type="NCBI Taxonomy" id="889378"/>
    <lineage>
        <taxon>Bacteria</taxon>
        <taxon>Pseudomonadati</taxon>
        <taxon>Spirochaetota</taxon>
        <taxon>Spirochaetia</taxon>
        <taxon>Spirochaetales</taxon>
        <taxon>Spirochaetaceae</taxon>
        <taxon>Spirochaeta</taxon>
    </lineage>
</organism>
<dbReference type="STRING" id="889378.Spiaf_0327"/>
<keyword evidence="2" id="KW-1185">Reference proteome</keyword>
<evidence type="ECO:0000313" key="2">
    <source>
        <dbReference type="Proteomes" id="UP000007383"/>
    </source>
</evidence>
<dbReference type="Proteomes" id="UP000007383">
    <property type="component" value="Chromosome"/>
</dbReference>
<dbReference type="Gene3D" id="2.180.10.10">
    <property type="entry name" value="RHS repeat-associated core"/>
    <property type="match status" value="1"/>
</dbReference>
<evidence type="ECO:0008006" key="3">
    <source>
        <dbReference type="Google" id="ProtNLM"/>
    </source>
</evidence>
<dbReference type="AlphaFoldDB" id="H9UFZ1"/>
<dbReference type="HOGENOM" id="CLU_939780_0_0_12"/>
<evidence type="ECO:0000313" key="1">
    <source>
        <dbReference type="EMBL" id="AFG36434.1"/>
    </source>
</evidence>
<gene>
    <name evidence="1" type="ordered locus">Spiaf_0327</name>
</gene>
<protein>
    <recommendedName>
        <fullName evidence="3">Rhs family protein</fullName>
    </recommendedName>
</protein>